<gene>
    <name evidence="3" type="ORF">QE152_g7175</name>
</gene>
<feature type="region of interest" description="Disordered" evidence="1">
    <location>
        <begin position="1"/>
        <end position="22"/>
    </location>
</feature>
<keyword evidence="2" id="KW-0472">Membrane</keyword>
<evidence type="ECO:0000256" key="1">
    <source>
        <dbReference type="SAM" id="MobiDB-lite"/>
    </source>
</evidence>
<dbReference type="PANTHER" id="PTHR47113">
    <property type="entry name" value="LD09343P"/>
    <property type="match status" value="1"/>
</dbReference>
<keyword evidence="2" id="KW-0812">Transmembrane</keyword>
<dbReference type="InterPro" id="IPR004344">
    <property type="entry name" value="TTL/TTLL_fam"/>
</dbReference>
<name>A0AAW1MGK4_POPJA</name>
<evidence type="ECO:0000313" key="3">
    <source>
        <dbReference type="EMBL" id="KAK9745190.1"/>
    </source>
</evidence>
<protein>
    <submittedName>
        <fullName evidence="3">Tubulin-tyrosine ligase family</fullName>
    </submittedName>
</protein>
<evidence type="ECO:0000256" key="2">
    <source>
        <dbReference type="SAM" id="Phobius"/>
    </source>
</evidence>
<organism evidence="3 4">
    <name type="scientific">Popillia japonica</name>
    <name type="common">Japanese beetle</name>
    <dbReference type="NCBI Taxonomy" id="7064"/>
    <lineage>
        <taxon>Eukaryota</taxon>
        <taxon>Metazoa</taxon>
        <taxon>Ecdysozoa</taxon>
        <taxon>Arthropoda</taxon>
        <taxon>Hexapoda</taxon>
        <taxon>Insecta</taxon>
        <taxon>Pterygota</taxon>
        <taxon>Neoptera</taxon>
        <taxon>Endopterygota</taxon>
        <taxon>Coleoptera</taxon>
        <taxon>Polyphaga</taxon>
        <taxon>Scarabaeiformia</taxon>
        <taxon>Scarabaeidae</taxon>
        <taxon>Rutelinae</taxon>
        <taxon>Popillia</taxon>
    </lineage>
</organism>
<comment type="caution">
    <text evidence="3">The sequence shown here is derived from an EMBL/GenBank/DDBJ whole genome shotgun (WGS) entry which is preliminary data.</text>
</comment>
<proteinExistence type="predicted"/>
<accession>A0AAW1MGK4</accession>
<dbReference type="SUPFAM" id="SSF56059">
    <property type="entry name" value="Glutathione synthetase ATP-binding domain-like"/>
    <property type="match status" value="1"/>
</dbReference>
<feature type="transmembrane region" description="Helical" evidence="2">
    <location>
        <begin position="39"/>
        <end position="59"/>
    </location>
</feature>
<dbReference type="GO" id="GO:0016874">
    <property type="term" value="F:ligase activity"/>
    <property type="evidence" value="ECO:0007669"/>
    <property type="project" value="UniProtKB-KW"/>
</dbReference>
<dbReference type="Proteomes" id="UP001458880">
    <property type="component" value="Unassembled WGS sequence"/>
</dbReference>
<sequence length="528" mass="61258">MVATTEQKEHNTNDKLEAKQKPKEPKGKFLQYLYSCEKYNIISVVIAILATLTIFIIGIDECKTCFERLSKVSFENQQSSIKISNAKKYWVYGRNVESGYLSNLLKVLERVGYENVANTSDWDLLWAHDYPFQKLYSILNNLKDHQRVNHFPGSGYITNKVDLATSNLKYIPPAFKLPDHKEALLKYLGEKKSVQFVQKNNDHRHIKLKNILDINLDEANGTFVQEYISSPFLVSGYKFDIGIYTIITSVDPLRVYIYNGDALLRFCPVKYYPFDPQNIDKYVVGDDYLPTWEVPGLRYYYNTLGFGMKESLNAYIRAEGKNPNVIWEQIIEAINIVTLNKESKIVDVVKKFKSKHNFFEMMRFDFVVDEHLRVYLMEANMSPNLSSAHFPPNKLLFEQVIYNLLSVVAVAVRTNKNTLARSEEEMNMETAEKNIAVYPEECSSNECKTSCQSTICQLCKNCLIFDIRLDLLRAHNEHLNKADCIRIFPPPMNTTLQLPINFGEYSQKNQIMYKWFLGKCILDESWCK</sequence>
<dbReference type="Pfam" id="PF03133">
    <property type="entry name" value="TTL"/>
    <property type="match status" value="1"/>
</dbReference>
<keyword evidence="3" id="KW-0436">Ligase</keyword>
<evidence type="ECO:0000313" key="4">
    <source>
        <dbReference type="Proteomes" id="UP001458880"/>
    </source>
</evidence>
<dbReference type="InterPro" id="IPR053317">
    <property type="entry name" value="Tubulin_polyglutamylase"/>
</dbReference>
<dbReference type="EMBL" id="JASPKY010000051">
    <property type="protein sequence ID" value="KAK9745190.1"/>
    <property type="molecule type" value="Genomic_DNA"/>
</dbReference>
<dbReference type="PROSITE" id="PS51221">
    <property type="entry name" value="TTL"/>
    <property type="match status" value="1"/>
</dbReference>
<keyword evidence="4" id="KW-1185">Reference proteome</keyword>
<reference evidence="3 4" key="1">
    <citation type="journal article" date="2024" name="BMC Genomics">
        <title>De novo assembly and annotation of Popillia japonica's genome with initial clues to its potential as an invasive pest.</title>
        <authorList>
            <person name="Cucini C."/>
            <person name="Boschi S."/>
            <person name="Funari R."/>
            <person name="Cardaioli E."/>
            <person name="Iannotti N."/>
            <person name="Marturano G."/>
            <person name="Paoli F."/>
            <person name="Bruttini M."/>
            <person name="Carapelli A."/>
            <person name="Frati F."/>
            <person name="Nardi F."/>
        </authorList>
    </citation>
    <scope>NUCLEOTIDE SEQUENCE [LARGE SCALE GENOMIC DNA]</scope>
    <source>
        <strain evidence="3">DMR45628</strain>
    </source>
</reference>
<dbReference type="Gene3D" id="3.30.470.20">
    <property type="entry name" value="ATP-grasp fold, B domain"/>
    <property type="match status" value="1"/>
</dbReference>
<dbReference type="AlphaFoldDB" id="A0AAW1MGK4"/>
<dbReference type="PANTHER" id="PTHR47113:SF1">
    <property type="entry name" value="LD09343P"/>
    <property type="match status" value="1"/>
</dbReference>
<keyword evidence="2" id="KW-1133">Transmembrane helix</keyword>